<gene>
    <name evidence="1" type="ORF">AN484_27820</name>
</gene>
<name>A0A1B7W6C4_APHFL</name>
<organism evidence="1 2">
    <name type="scientific">Aphanizomenon flos-aquae WA102</name>
    <dbReference type="NCBI Taxonomy" id="1710896"/>
    <lineage>
        <taxon>Bacteria</taxon>
        <taxon>Bacillati</taxon>
        <taxon>Cyanobacteriota</taxon>
        <taxon>Cyanophyceae</taxon>
        <taxon>Nostocales</taxon>
        <taxon>Aphanizomenonaceae</taxon>
        <taxon>Aphanizomenon</taxon>
    </lineage>
</organism>
<reference evidence="1 2" key="1">
    <citation type="submission" date="2015-09" db="EMBL/GenBank/DDBJ databases">
        <title>Aphanizomenon flos-aquae WA102.</title>
        <authorList>
            <person name="Driscoll C."/>
        </authorList>
    </citation>
    <scope>NUCLEOTIDE SEQUENCE [LARGE SCALE GENOMIC DNA]</scope>
    <source>
        <strain evidence="1">WA102</strain>
    </source>
</reference>
<proteinExistence type="predicted"/>
<protein>
    <submittedName>
        <fullName evidence="1">Uncharacterized protein</fullName>
    </submittedName>
</protein>
<dbReference type="AlphaFoldDB" id="A0A1B7W6C4"/>
<evidence type="ECO:0000313" key="1">
    <source>
        <dbReference type="EMBL" id="OBQ32586.1"/>
    </source>
</evidence>
<sequence length="172" mass="18860">LQDASGSARLVEKGGRAADLWEEEGLYGWDVGGRACGPPTHAMRLLKTLASVVRYEPDTIGSVSSRRIRQCLTRRKTRPRGRVMGGGRVVRMGSGRAGMCTPHPRHAAFEDVGKRCSVRAGHHWIRLFKTHPAVLDSSKKEAARQTYGRRKGCTDGMWEGGHVDPPPTPCGF</sequence>
<dbReference type="Proteomes" id="UP000092093">
    <property type="component" value="Unassembled WGS sequence"/>
</dbReference>
<feature type="non-terminal residue" evidence="1">
    <location>
        <position position="1"/>
    </location>
</feature>
<dbReference type="EMBL" id="LJOW01000769">
    <property type="protein sequence ID" value="OBQ32586.1"/>
    <property type="molecule type" value="Genomic_DNA"/>
</dbReference>
<evidence type="ECO:0000313" key="2">
    <source>
        <dbReference type="Proteomes" id="UP000092093"/>
    </source>
</evidence>
<comment type="caution">
    <text evidence="1">The sequence shown here is derived from an EMBL/GenBank/DDBJ whole genome shotgun (WGS) entry which is preliminary data.</text>
</comment>
<accession>A0A1B7W6C4</accession>